<dbReference type="InterPro" id="IPR011989">
    <property type="entry name" value="ARM-like"/>
</dbReference>
<feature type="compositionally biased region" description="Polar residues" evidence="8">
    <location>
        <begin position="1253"/>
        <end position="1265"/>
    </location>
</feature>
<keyword evidence="7" id="KW-0131">Cell cycle</keyword>
<feature type="region of interest" description="Disordered" evidence="8">
    <location>
        <begin position="1229"/>
        <end position="1286"/>
    </location>
</feature>
<evidence type="ECO:0000256" key="5">
    <source>
        <dbReference type="ARBA" id="ARBA00022776"/>
    </source>
</evidence>
<gene>
    <name evidence="10" type="ORF">AXG93_1054s1170</name>
</gene>
<keyword evidence="11" id="KW-1185">Reference proteome</keyword>
<dbReference type="GO" id="GO:0051301">
    <property type="term" value="P:cell division"/>
    <property type="evidence" value="ECO:0007669"/>
    <property type="project" value="UniProtKB-KW"/>
</dbReference>
<dbReference type="GO" id="GO:0000793">
    <property type="term" value="C:condensed chromosome"/>
    <property type="evidence" value="ECO:0007669"/>
    <property type="project" value="TreeGrafter"/>
</dbReference>
<evidence type="ECO:0000259" key="9">
    <source>
        <dbReference type="Pfam" id="PF12719"/>
    </source>
</evidence>
<dbReference type="PANTHER" id="PTHR14418">
    <property type="entry name" value="CONDENSIN COMPLEX SUBUNIT 3-RELATED"/>
    <property type="match status" value="1"/>
</dbReference>
<feature type="region of interest" description="Disordered" evidence="8">
    <location>
        <begin position="1035"/>
        <end position="1087"/>
    </location>
</feature>
<dbReference type="GO" id="GO:0000796">
    <property type="term" value="C:condensin complex"/>
    <property type="evidence" value="ECO:0007669"/>
    <property type="project" value="InterPro"/>
</dbReference>
<sequence length="1286" mass="142241">MGKLKEQSMGANKPDVVVPRVLNECQHSQATHPRGIKKLVECRAMDRDGFFKIWIQCMEPLFLVSKREPVVERMLKFAASFTAYWDEAHEDDCEHFVEEYLGLLLKWADASHKLEELYFFVGPEILKSEVHYGLQVILKLPEDIPVVDELWDNIISSMQRRMQDKLTSVRVYAARALSRLVITDDIENDRTVTAYRQALDFDQSAEVRKMVVMSMPAMNVTVADMVERTADISEVVRKAAYHILGTKFRIQSLSIMQRALILQRGLAERVPGVRAECVEMLKSNWLERDCEGKMISLLRYLDVETHEKVGENVMLELLKQDLDVAAICSGGLRQFLPSDSAAGDELRTYKILDAESALYWRMLCSHLHTEAEAKGCDAATTGGAEAVVKAAAAADSNDYLESILPPTVADYVRLVEAHVHGGPATRFAARQLLLISKLMNFIDNTSRREAALLLQFLLERSAVSERSLDEVVGDGLSLGGEELWASAVAELAHHVHASPGEFAQVVSASLAQHARPCREGGANIMQWLHCLAMTALLLENIDSLHQLDGQAIEPQEIQDSLLLPAVKHLHPEVQRAGVRCLGIFCGLEKVPSSRGVEQLRLCLSLSDRYYVQEMALRALFDLILQHGATGLDHALGILPDISGVPHPPGPQTSHKFRSADDNSEREQSMILRLPLLELLAGSFDHDDLTREEDEIPLKTCIAAEGFAKVLLQSKRFPEIGVIQDGVLAKLVCLYFSFSTQNFARLRQCLNVFFRSYCSQSVNNKRAISKVFVPVMRKEWPGIYGNREKSGTVLAARKHAADIGRFMLLLLQLPILVKEAQHVGNTTTVAPRDENVIQDGDEAINEGHEELAIRICSEVISLNAKKSMAGKTYIATLCRFIPLLRYRASQHEEIKCLYQILPSVFENLPPGEKTLLKELKETRERLKALDKSPDNVLTDEQMYQIIEKIGGQNAGDGTKVPAVESTPLKARTGRRRASNNSRNSSRTLTPVPPSTRTLRTRPETLSRLAKTQALKNQSAAKVSRKDLDSLYESASSDLYSDTTTASSSGSEFEVRKDSRSKAKASSKDSGGLAASNRMPRASIDSDSATSACYNGYQSKPAGFTSVDRIVSEGEEGEDEASPLQAEKRIRQPGGVSRMRKLEMERDSPPILSHTGIEGASREQLPGGSGAVSERPRDIRSDEAAHACTKHESVPTRRGKSSKPRNSVECAEMGACNAAVATSSLPMAKTIPGKWNSSAQRNMRQTPRNGPLAPNITNKSSVLSSSFETDDGSSEFEAVTPKRLSQVL</sequence>
<keyword evidence="5" id="KW-0498">Mitosis</keyword>
<evidence type="ECO:0000256" key="6">
    <source>
        <dbReference type="ARBA" id="ARBA00023067"/>
    </source>
</evidence>
<organism evidence="10 11">
    <name type="scientific">Marchantia polymorpha subsp. ruderalis</name>
    <dbReference type="NCBI Taxonomy" id="1480154"/>
    <lineage>
        <taxon>Eukaryota</taxon>
        <taxon>Viridiplantae</taxon>
        <taxon>Streptophyta</taxon>
        <taxon>Embryophyta</taxon>
        <taxon>Marchantiophyta</taxon>
        <taxon>Marchantiopsida</taxon>
        <taxon>Marchantiidae</taxon>
        <taxon>Marchantiales</taxon>
        <taxon>Marchantiaceae</taxon>
        <taxon>Marchantia</taxon>
    </lineage>
</organism>
<dbReference type="GO" id="GO:0007076">
    <property type="term" value="P:mitotic chromosome condensation"/>
    <property type="evidence" value="ECO:0007669"/>
    <property type="project" value="InterPro"/>
</dbReference>
<accession>A0A176WPT8</accession>
<evidence type="ECO:0000256" key="8">
    <source>
        <dbReference type="SAM" id="MobiDB-lite"/>
    </source>
</evidence>
<feature type="region of interest" description="Disordered" evidence="8">
    <location>
        <begin position="953"/>
        <end position="1003"/>
    </location>
</feature>
<evidence type="ECO:0000256" key="4">
    <source>
        <dbReference type="ARBA" id="ARBA00022618"/>
    </source>
</evidence>
<dbReference type="InterPro" id="IPR016024">
    <property type="entry name" value="ARM-type_fold"/>
</dbReference>
<feature type="compositionally biased region" description="Polar residues" evidence="8">
    <location>
        <begin position="1035"/>
        <end position="1049"/>
    </location>
</feature>
<reference evidence="10" key="1">
    <citation type="submission" date="2016-03" db="EMBL/GenBank/DDBJ databases">
        <title>Mechanisms controlling the formation of the plant cell surface in tip-growing cells are functionally conserved among land plants.</title>
        <authorList>
            <person name="Honkanen S."/>
            <person name="Jones V.A."/>
            <person name="Morieri G."/>
            <person name="Champion C."/>
            <person name="Hetherington A.J."/>
            <person name="Kelly S."/>
            <person name="Saint-Marcoux D."/>
            <person name="Proust H."/>
            <person name="Prescott H."/>
            <person name="Dolan L."/>
        </authorList>
    </citation>
    <scope>NUCLEOTIDE SEQUENCE [LARGE SCALE GENOMIC DNA]</scope>
    <source>
        <tissue evidence="10">Whole gametophyte</tissue>
    </source>
</reference>
<evidence type="ECO:0000313" key="11">
    <source>
        <dbReference type="Proteomes" id="UP000077202"/>
    </source>
</evidence>
<evidence type="ECO:0000313" key="10">
    <source>
        <dbReference type="EMBL" id="OAE34332.1"/>
    </source>
</evidence>
<keyword evidence="3" id="KW-0158">Chromosome</keyword>
<evidence type="ECO:0000256" key="1">
    <source>
        <dbReference type="ARBA" id="ARBA00004286"/>
    </source>
</evidence>
<evidence type="ECO:0000256" key="2">
    <source>
        <dbReference type="ARBA" id="ARBA00006533"/>
    </source>
</evidence>
<keyword evidence="4" id="KW-0132">Cell division</keyword>
<dbReference type="InterPro" id="IPR027165">
    <property type="entry name" value="CND3"/>
</dbReference>
<dbReference type="Proteomes" id="UP000077202">
    <property type="component" value="Unassembled WGS sequence"/>
</dbReference>
<dbReference type="InterPro" id="IPR025977">
    <property type="entry name" value="Cnd3_C"/>
</dbReference>
<comment type="subcellular location">
    <subcellularLocation>
        <location evidence="1">Chromosome</location>
    </subcellularLocation>
</comment>
<dbReference type="Gene3D" id="1.25.10.10">
    <property type="entry name" value="Leucine-rich Repeat Variant"/>
    <property type="match status" value="1"/>
</dbReference>
<proteinExistence type="inferred from homology"/>
<comment type="similarity">
    <text evidence="2">Belongs to the CND3 (condensin subunit 3) family.</text>
</comment>
<dbReference type="Pfam" id="PF12719">
    <property type="entry name" value="Cnd3"/>
    <property type="match status" value="1"/>
</dbReference>
<feature type="domain" description="Nuclear condensin complex subunit 3 C-terminal" evidence="9">
    <location>
        <begin position="529"/>
        <end position="880"/>
    </location>
</feature>
<feature type="region of interest" description="Disordered" evidence="8">
    <location>
        <begin position="1111"/>
        <end position="1204"/>
    </location>
</feature>
<evidence type="ECO:0000256" key="7">
    <source>
        <dbReference type="ARBA" id="ARBA00023306"/>
    </source>
</evidence>
<dbReference type="SUPFAM" id="SSF48371">
    <property type="entry name" value="ARM repeat"/>
    <property type="match status" value="1"/>
</dbReference>
<evidence type="ECO:0000256" key="3">
    <source>
        <dbReference type="ARBA" id="ARBA00022454"/>
    </source>
</evidence>
<feature type="compositionally biased region" description="Polar residues" evidence="8">
    <location>
        <begin position="1233"/>
        <end position="1246"/>
    </location>
</feature>
<feature type="compositionally biased region" description="Basic and acidic residues" evidence="8">
    <location>
        <begin position="1172"/>
        <end position="1193"/>
    </location>
</feature>
<keyword evidence="6" id="KW-0226">DNA condensation</keyword>
<dbReference type="EMBL" id="LVLJ01000416">
    <property type="protein sequence ID" value="OAE34332.1"/>
    <property type="molecule type" value="Genomic_DNA"/>
</dbReference>
<protein>
    <recommendedName>
        <fullName evidence="9">Nuclear condensin complex subunit 3 C-terminal domain-containing protein</fullName>
    </recommendedName>
</protein>
<dbReference type="PANTHER" id="PTHR14418:SF5">
    <property type="entry name" value="CONDENSIN COMPLEX SUBUNIT 3"/>
    <property type="match status" value="1"/>
</dbReference>
<comment type="caution">
    <text evidence="10">The sequence shown here is derived from an EMBL/GenBank/DDBJ whole genome shotgun (WGS) entry which is preliminary data.</text>
</comment>
<name>A0A176WPT8_MARPO</name>